<evidence type="ECO:0000313" key="2">
    <source>
        <dbReference type="EMBL" id="MBO8187695.1"/>
    </source>
</evidence>
<evidence type="ECO:0008006" key="4">
    <source>
        <dbReference type="Google" id="ProtNLM"/>
    </source>
</evidence>
<evidence type="ECO:0000256" key="1">
    <source>
        <dbReference type="SAM" id="MobiDB-lite"/>
    </source>
</evidence>
<dbReference type="Proteomes" id="UP001518976">
    <property type="component" value="Unassembled WGS sequence"/>
</dbReference>
<comment type="caution">
    <text evidence="2">The sequence shown here is derived from an EMBL/GenBank/DDBJ whole genome shotgun (WGS) entry which is preliminary data.</text>
</comment>
<dbReference type="RefSeq" id="WP_209266498.1">
    <property type="nucleotide sequence ID" value="NZ_JAFFZN010000018.1"/>
</dbReference>
<gene>
    <name evidence="2" type="ORF">JW592_19840</name>
</gene>
<reference evidence="2 3" key="1">
    <citation type="submission" date="2021-02" db="EMBL/GenBank/DDBJ databases">
        <title>Streptomyces spirodelae sp. nov., isolated from duckweed.</title>
        <authorList>
            <person name="Saimee Y."/>
            <person name="Duangmal K."/>
        </authorList>
    </citation>
    <scope>NUCLEOTIDE SEQUENCE [LARGE SCALE GENOMIC DNA]</scope>
    <source>
        <strain evidence="2 3">DW4-2</strain>
    </source>
</reference>
<sequence>MAENPGNFANDPQRAAEAGQKGGRTSGGGQGG</sequence>
<dbReference type="EMBL" id="JAFFZN010000018">
    <property type="protein sequence ID" value="MBO8187695.1"/>
    <property type="molecule type" value="Genomic_DNA"/>
</dbReference>
<organism evidence="2 3">
    <name type="scientific">Streptomyces spirodelae</name>
    <dbReference type="NCBI Taxonomy" id="2812904"/>
    <lineage>
        <taxon>Bacteria</taxon>
        <taxon>Bacillati</taxon>
        <taxon>Actinomycetota</taxon>
        <taxon>Actinomycetes</taxon>
        <taxon>Kitasatosporales</taxon>
        <taxon>Streptomycetaceae</taxon>
        <taxon>Streptomyces</taxon>
    </lineage>
</organism>
<feature type="region of interest" description="Disordered" evidence="1">
    <location>
        <begin position="1"/>
        <end position="32"/>
    </location>
</feature>
<evidence type="ECO:0000313" key="3">
    <source>
        <dbReference type="Proteomes" id="UP001518976"/>
    </source>
</evidence>
<proteinExistence type="predicted"/>
<dbReference type="Pfam" id="PF10685">
    <property type="entry name" value="KGG"/>
    <property type="match status" value="1"/>
</dbReference>
<accession>A0ABS3WX37</accession>
<keyword evidence="3" id="KW-1185">Reference proteome</keyword>
<name>A0ABS3WX37_9ACTN</name>
<protein>
    <recommendedName>
        <fullName evidence="4">Stress-induced protein</fullName>
    </recommendedName>
</protein>
<feature type="compositionally biased region" description="Gly residues" evidence="1">
    <location>
        <begin position="20"/>
        <end position="32"/>
    </location>
</feature>
<dbReference type="InterPro" id="IPR019626">
    <property type="entry name" value="Stress-induced_KGG_rpt"/>
</dbReference>